<name>A0ABN1ILZ3_9GAMM</name>
<organism evidence="2 3">
    <name type="scientific">Dokdonella soli</name>
    <dbReference type="NCBI Taxonomy" id="529810"/>
    <lineage>
        <taxon>Bacteria</taxon>
        <taxon>Pseudomonadati</taxon>
        <taxon>Pseudomonadota</taxon>
        <taxon>Gammaproteobacteria</taxon>
        <taxon>Lysobacterales</taxon>
        <taxon>Rhodanobacteraceae</taxon>
        <taxon>Dokdonella</taxon>
    </lineage>
</organism>
<evidence type="ECO:0000313" key="2">
    <source>
        <dbReference type="EMBL" id="GAA0717056.1"/>
    </source>
</evidence>
<proteinExistence type="predicted"/>
<accession>A0ABN1ILZ3</accession>
<gene>
    <name evidence="2" type="ORF">GCM10009105_23980</name>
</gene>
<protein>
    <submittedName>
        <fullName evidence="2">Uncharacterized protein</fullName>
    </submittedName>
</protein>
<evidence type="ECO:0000256" key="1">
    <source>
        <dbReference type="SAM" id="MobiDB-lite"/>
    </source>
</evidence>
<comment type="caution">
    <text evidence="2">The sequence shown here is derived from an EMBL/GenBank/DDBJ whole genome shotgun (WGS) entry which is preliminary data.</text>
</comment>
<evidence type="ECO:0000313" key="3">
    <source>
        <dbReference type="Proteomes" id="UP001501523"/>
    </source>
</evidence>
<feature type="region of interest" description="Disordered" evidence="1">
    <location>
        <begin position="38"/>
        <end position="78"/>
    </location>
</feature>
<dbReference type="EMBL" id="BAAAEU010000010">
    <property type="protein sequence ID" value="GAA0717056.1"/>
    <property type="molecule type" value="Genomic_DNA"/>
</dbReference>
<keyword evidence="3" id="KW-1185">Reference proteome</keyword>
<sequence length="78" mass="8602">MTWSICASERSRRGCRDAKSSAARTRLLVVAPHDPVGVQGVQGPLRNKTAPHRQAPHKLRTLTPKPSPDGRGALWRRV</sequence>
<dbReference type="Proteomes" id="UP001501523">
    <property type="component" value="Unassembled WGS sequence"/>
</dbReference>
<feature type="compositionally biased region" description="Basic residues" evidence="1">
    <location>
        <begin position="49"/>
        <end position="60"/>
    </location>
</feature>
<reference evidence="2 3" key="1">
    <citation type="journal article" date="2019" name="Int. J. Syst. Evol. Microbiol.">
        <title>The Global Catalogue of Microorganisms (GCM) 10K type strain sequencing project: providing services to taxonomists for standard genome sequencing and annotation.</title>
        <authorList>
            <consortium name="The Broad Institute Genomics Platform"/>
            <consortium name="The Broad Institute Genome Sequencing Center for Infectious Disease"/>
            <person name="Wu L."/>
            <person name="Ma J."/>
        </authorList>
    </citation>
    <scope>NUCLEOTIDE SEQUENCE [LARGE SCALE GENOMIC DNA]</scope>
    <source>
        <strain evidence="2 3">JCM 15421</strain>
    </source>
</reference>